<organism evidence="3 4">
    <name type="scientific">Oceanobacillus iheyensis (strain DSM 14371 / CIP 107618 / JCM 11309 / KCTC 3954 / HTE831)</name>
    <dbReference type="NCBI Taxonomy" id="221109"/>
    <lineage>
        <taxon>Bacteria</taxon>
        <taxon>Bacillati</taxon>
        <taxon>Bacillota</taxon>
        <taxon>Bacilli</taxon>
        <taxon>Bacillales</taxon>
        <taxon>Bacillaceae</taxon>
        <taxon>Oceanobacillus</taxon>
    </lineage>
</organism>
<evidence type="ECO:0000313" key="4">
    <source>
        <dbReference type="Proteomes" id="UP000000822"/>
    </source>
</evidence>
<protein>
    <submittedName>
        <fullName evidence="3">Uncharacterized protein</fullName>
    </submittedName>
</protein>
<reference evidence="3 4" key="2">
    <citation type="journal article" date="2002" name="Nucleic Acids Res.">
        <title>Genome sequence of Oceanobacillus iheyensis isolated from the Iheya Ridge and its unexpected adaptive capabilities to extreme environments.</title>
        <authorList>
            <person name="Takami H."/>
            <person name="Takaki Y."/>
            <person name="Uchiyama I."/>
        </authorList>
    </citation>
    <scope>NUCLEOTIDE SEQUENCE [LARGE SCALE GENOMIC DNA]</scope>
    <source>
        <strain evidence="4">DSM 14371 / CIP 107618 / JCM 11309 / KCTC 3954 / HTE831</strain>
    </source>
</reference>
<evidence type="ECO:0000313" key="3">
    <source>
        <dbReference type="EMBL" id="BAC14162.1"/>
    </source>
</evidence>
<keyword evidence="4" id="KW-1185">Reference proteome</keyword>
<dbReference type="eggNOG" id="ENOG50308WE">
    <property type="taxonomic scope" value="Bacteria"/>
</dbReference>
<dbReference type="EMBL" id="BA000028">
    <property type="protein sequence ID" value="BAC14162.1"/>
    <property type="molecule type" value="Genomic_DNA"/>
</dbReference>
<dbReference type="AlphaFoldDB" id="Q8EPA7"/>
<reference evidence="3 4" key="1">
    <citation type="journal article" date="2001" name="FEMS Microbiol. Lett.">
        <title>Oceanobacillus iheyensis gen. nov., sp. nov., a deep-sea extremely halotolerant and alkaliphilic species isolated from a depth of 1050 m on the Iheya Ridge.</title>
        <authorList>
            <person name="Lu J."/>
            <person name="Nogi Y."/>
            <person name="Takami H."/>
        </authorList>
    </citation>
    <scope>NUCLEOTIDE SEQUENCE [LARGE SCALE GENOMIC DNA]</scope>
    <source>
        <strain evidence="4">DSM 14371 / CIP 107618 / JCM 11309 / KCTC 3954 / HTE831</strain>
    </source>
</reference>
<feature type="transmembrane region" description="Helical" evidence="2">
    <location>
        <begin position="51"/>
        <end position="73"/>
    </location>
</feature>
<dbReference type="Proteomes" id="UP000000822">
    <property type="component" value="Chromosome"/>
</dbReference>
<feature type="transmembrane region" description="Helical" evidence="2">
    <location>
        <begin position="27"/>
        <end position="45"/>
    </location>
</feature>
<keyword evidence="2" id="KW-1133">Transmembrane helix</keyword>
<feature type="region of interest" description="Disordered" evidence="1">
    <location>
        <begin position="82"/>
        <end position="104"/>
    </location>
</feature>
<accession>Q8EPA7</accession>
<keyword evidence="2" id="KW-0812">Transmembrane</keyword>
<gene>
    <name evidence="3" type="ordered locus">OB2206</name>
</gene>
<dbReference type="HOGENOM" id="CLU_2247254_0_0_9"/>
<keyword evidence="2" id="KW-0472">Membrane</keyword>
<evidence type="ECO:0000256" key="2">
    <source>
        <dbReference type="SAM" id="Phobius"/>
    </source>
</evidence>
<feature type="compositionally biased region" description="Polar residues" evidence="1">
    <location>
        <begin position="82"/>
        <end position="98"/>
    </location>
</feature>
<dbReference type="RefSeq" id="WP_011066600.1">
    <property type="nucleotide sequence ID" value="NC_004193.1"/>
</dbReference>
<feature type="transmembrane region" description="Helical" evidence="2">
    <location>
        <begin position="6"/>
        <end position="20"/>
    </location>
</feature>
<name>Q8EPA7_OCEIH</name>
<dbReference type="KEGG" id="oih:OB2206"/>
<evidence type="ECO:0000256" key="1">
    <source>
        <dbReference type="SAM" id="MobiDB-lite"/>
    </source>
</evidence>
<proteinExistence type="predicted"/>
<sequence length="104" mass="11956">MELITLSLLLFAIIMIAILLKKKKYRFYFVISYLLLGIFALYIGIKFNNVYSVILYGTAFISNLSGFILSLTIKEEYPSQKPQVTEKITNRSNMTPETTIRHAP</sequence>